<dbReference type="SUPFAM" id="SSF101801">
    <property type="entry name" value="Surface presentation of antigens (SPOA)"/>
    <property type="match status" value="1"/>
</dbReference>
<accession>A0ABX0RI93</accession>
<organism evidence="2 3">
    <name type="scientific">Candidatus Pantoea communis</name>
    <dbReference type="NCBI Taxonomy" id="2608354"/>
    <lineage>
        <taxon>Bacteria</taxon>
        <taxon>Pseudomonadati</taxon>
        <taxon>Pseudomonadota</taxon>
        <taxon>Gammaproteobacteria</taxon>
        <taxon>Enterobacterales</taxon>
        <taxon>Erwiniaceae</taxon>
        <taxon>Pantoea</taxon>
    </lineage>
</organism>
<comment type="caution">
    <text evidence="2">The sequence shown here is derived from an EMBL/GenBank/DDBJ whole genome shotgun (WGS) entry which is preliminary data.</text>
</comment>
<proteinExistence type="predicted"/>
<name>A0ABX0RI93_9GAMM</name>
<protein>
    <recommendedName>
        <fullName evidence="1">Flagellar motor switch protein FliN-like C-terminal domain-containing protein</fullName>
    </recommendedName>
</protein>
<evidence type="ECO:0000313" key="2">
    <source>
        <dbReference type="EMBL" id="NIG17363.1"/>
    </source>
</evidence>
<dbReference type="RefSeq" id="WP_166718802.1">
    <property type="nucleotide sequence ID" value="NZ_VWXC01000001.1"/>
</dbReference>
<dbReference type="Proteomes" id="UP001515780">
    <property type="component" value="Unassembled WGS sequence"/>
</dbReference>
<feature type="domain" description="Flagellar motor switch protein FliN-like C-terminal" evidence="1">
    <location>
        <begin position="264"/>
        <end position="329"/>
    </location>
</feature>
<gene>
    <name evidence="2" type="ORF">F3J37_01550</name>
</gene>
<dbReference type="InterPro" id="IPR001543">
    <property type="entry name" value="FliN-like_C"/>
</dbReference>
<dbReference type="Gene3D" id="2.30.330.10">
    <property type="entry name" value="SpoA-like"/>
    <property type="match status" value="1"/>
</dbReference>
<evidence type="ECO:0000313" key="3">
    <source>
        <dbReference type="Proteomes" id="UP001515780"/>
    </source>
</evidence>
<reference evidence="2 3" key="1">
    <citation type="journal article" date="2019" name="bioRxiv">
        <title>Bacteria contribute to plant secondary compound degradation in a generalist herbivore system.</title>
        <authorList>
            <person name="Francoeur C.B."/>
            <person name="Khadempour L."/>
            <person name="Moreira-Soto R.D."/>
            <person name="Gotting K."/>
            <person name="Book A.J."/>
            <person name="Pinto-Tomas A.A."/>
            <person name="Keefover-Ring K."/>
            <person name="Currie C.R."/>
        </authorList>
    </citation>
    <scope>NUCLEOTIDE SEQUENCE [LARGE SCALE GENOMIC DNA]</scope>
    <source>
        <strain evidence="2">Al-1710</strain>
    </source>
</reference>
<evidence type="ECO:0000259" key="1">
    <source>
        <dbReference type="Pfam" id="PF01052"/>
    </source>
</evidence>
<dbReference type="InterPro" id="IPR036429">
    <property type="entry name" value="SpoA-like_sf"/>
</dbReference>
<dbReference type="Pfam" id="PF01052">
    <property type="entry name" value="FliMN_C"/>
    <property type="match status" value="1"/>
</dbReference>
<dbReference type="EMBL" id="VWXC01000001">
    <property type="protein sequence ID" value="NIG17363.1"/>
    <property type="molecule type" value="Genomic_DNA"/>
</dbReference>
<sequence length="336" mass="37642">MMFPFVTIKEATLRRWIGAGRKLSFRRDLNDGFFQIKMVEGVSTSSFYHLHCAHGPIEINDPASFLALVADIPTFSEAANDPQPWFIELVNGRMNEDFKTLFRFFTTSKEEETDFLTADITIMKGDVETHFLARLSFELLDLWMSEKILDPMAIPFPVALPIKMPFVLGQFSLSVERLQSLTEGDLLLPTMPFMTVEGEGVIPLSGTEFYFELEPETNNSHQYLIRITRKQVRIMNEEHDENEVVVEEALDQVPEVSPHSFGGLKLDLTIHCGNLSMTLGELQNLDAGSMLLVDHVTPGEALLCHGTHILGKGLLVNVNGALGLKLQNVFRGTGEA</sequence>
<keyword evidence="3" id="KW-1185">Reference proteome</keyword>